<dbReference type="GO" id="GO:0016020">
    <property type="term" value="C:membrane"/>
    <property type="evidence" value="ECO:0007669"/>
    <property type="project" value="UniProtKB-SubCell"/>
</dbReference>
<keyword evidence="8 14" id="KW-0418">Kinase</keyword>
<evidence type="ECO:0000259" key="13">
    <source>
        <dbReference type="SMART" id="SM00388"/>
    </source>
</evidence>
<dbReference type="PANTHER" id="PTHR45339:SF5">
    <property type="entry name" value="HISTIDINE KINASE"/>
    <property type="match status" value="1"/>
</dbReference>
<evidence type="ECO:0000256" key="5">
    <source>
        <dbReference type="ARBA" id="ARBA00022679"/>
    </source>
</evidence>
<protein>
    <recommendedName>
        <fullName evidence="3">histidine kinase</fullName>
        <ecNumber evidence="3">2.7.13.3</ecNumber>
    </recommendedName>
</protein>
<dbReference type="Gene3D" id="1.10.287.130">
    <property type="match status" value="1"/>
</dbReference>
<comment type="caution">
    <text evidence="14">The sequence shown here is derived from an EMBL/GenBank/DDBJ whole genome shotgun (WGS) entry which is preliminary data.</text>
</comment>
<organism evidence="14 15">
    <name type="scientific">Oceanidesulfovibrio marinus</name>
    <dbReference type="NCBI Taxonomy" id="370038"/>
    <lineage>
        <taxon>Bacteria</taxon>
        <taxon>Pseudomonadati</taxon>
        <taxon>Thermodesulfobacteriota</taxon>
        <taxon>Desulfovibrionia</taxon>
        <taxon>Desulfovibrionales</taxon>
        <taxon>Desulfovibrionaceae</taxon>
        <taxon>Oceanidesulfovibrio</taxon>
    </lineage>
</organism>
<dbReference type="SUPFAM" id="SSF47384">
    <property type="entry name" value="Homodimeric domain of signal transducing histidine kinase"/>
    <property type="match status" value="1"/>
</dbReference>
<dbReference type="AlphaFoldDB" id="A0A6P1Z977"/>
<keyword evidence="5" id="KW-0808">Transferase</keyword>
<dbReference type="SMART" id="SM00388">
    <property type="entry name" value="HisKA"/>
    <property type="match status" value="1"/>
</dbReference>
<keyword evidence="7" id="KW-0547">Nucleotide-binding</keyword>
<dbReference type="EMBL" id="QMIF01000138">
    <property type="protein sequence ID" value="TVM28064.1"/>
    <property type="molecule type" value="Genomic_DNA"/>
</dbReference>
<evidence type="ECO:0000256" key="6">
    <source>
        <dbReference type="ARBA" id="ARBA00022692"/>
    </source>
</evidence>
<keyword evidence="9" id="KW-0067">ATP-binding</keyword>
<evidence type="ECO:0000256" key="4">
    <source>
        <dbReference type="ARBA" id="ARBA00022553"/>
    </source>
</evidence>
<accession>A0A6P1Z977</accession>
<evidence type="ECO:0000256" key="3">
    <source>
        <dbReference type="ARBA" id="ARBA00012438"/>
    </source>
</evidence>
<keyword evidence="11" id="KW-0472">Membrane</keyword>
<name>A0A6P1Z977_9BACT</name>
<dbReference type="FunFam" id="1.10.287.130:FF:000004">
    <property type="entry name" value="Ethylene receptor 1"/>
    <property type="match status" value="1"/>
</dbReference>
<comment type="catalytic activity">
    <reaction evidence="1">
        <text>ATP + protein L-histidine = ADP + protein N-phospho-L-histidine.</text>
        <dbReference type="EC" id="2.7.13.3"/>
    </reaction>
</comment>
<keyword evidence="10" id="KW-1133">Transmembrane helix</keyword>
<evidence type="ECO:0000256" key="10">
    <source>
        <dbReference type="ARBA" id="ARBA00022989"/>
    </source>
</evidence>
<gene>
    <name evidence="14" type="ORF">DQK91_22430</name>
</gene>
<dbReference type="GO" id="GO:0005524">
    <property type="term" value="F:ATP binding"/>
    <property type="evidence" value="ECO:0007669"/>
    <property type="project" value="UniProtKB-KW"/>
</dbReference>
<feature type="domain" description="Signal transduction histidine kinase dimerisation/phosphoacceptor" evidence="13">
    <location>
        <begin position="28"/>
        <end position="90"/>
    </location>
</feature>
<dbReference type="EC" id="2.7.13.3" evidence="3"/>
<proteinExistence type="predicted"/>
<dbReference type="CDD" id="cd00082">
    <property type="entry name" value="HisKA"/>
    <property type="match status" value="1"/>
</dbReference>
<sequence length="90" mass="10165">VAVRTKEIKQNEQRLKDAKNTAEAANRAKSEFLANMSHEIRTPLNGIYGMLQLIEATATDSEQIQYAKLTMESCTRLTRLLAEILDLSRV</sequence>
<evidence type="ECO:0000256" key="2">
    <source>
        <dbReference type="ARBA" id="ARBA00004370"/>
    </source>
</evidence>
<reference evidence="14 15" key="1">
    <citation type="submission" date="2018-06" db="EMBL/GenBank/DDBJ databases">
        <title>Complete genome of Desulfovibrio marinus P48SEP.</title>
        <authorList>
            <person name="Crispim J.S."/>
            <person name="Vidigal P.M.P."/>
            <person name="Silva L.C.F."/>
            <person name="Araujo L.C."/>
            <person name="Laguardia C.N."/>
            <person name="Dias R.S."/>
            <person name="Sousa M.P."/>
            <person name="Paula S.O."/>
            <person name="Silva C."/>
        </authorList>
    </citation>
    <scope>NUCLEOTIDE SEQUENCE [LARGE SCALE GENOMIC DNA]</scope>
    <source>
        <strain evidence="14 15">P48SEP</strain>
    </source>
</reference>
<evidence type="ECO:0000256" key="1">
    <source>
        <dbReference type="ARBA" id="ARBA00000085"/>
    </source>
</evidence>
<evidence type="ECO:0000256" key="7">
    <source>
        <dbReference type="ARBA" id="ARBA00022741"/>
    </source>
</evidence>
<dbReference type="GO" id="GO:0000155">
    <property type="term" value="F:phosphorelay sensor kinase activity"/>
    <property type="evidence" value="ECO:0007669"/>
    <property type="project" value="InterPro"/>
</dbReference>
<dbReference type="InterPro" id="IPR003661">
    <property type="entry name" value="HisK_dim/P_dom"/>
</dbReference>
<dbReference type="Proteomes" id="UP000434052">
    <property type="component" value="Unassembled WGS sequence"/>
</dbReference>
<evidence type="ECO:0000313" key="15">
    <source>
        <dbReference type="Proteomes" id="UP000434052"/>
    </source>
</evidence>
<evidence type="ECO:0000256" key="8">
    <source>
        <dbReference type="ARBA" id="ARBA00022777"/>
    </source>
</evidence>
<keyword evidence="6" id="KW-0812">Transmembrane</keyword>
<dbReference type="Pfam" id="PF00512">
    <property type="entry name" value="HisKA"/>
    <property type="match status" value="1"/>
</dbReference>
<feature type="region of interest" description="Disordered" evidence="12">
    <location>
        <begin position="1"/>
        <end position="22"/>
    </location>
</feature>
<evidence type="ECO:0000313" key="14">
    <source>
        <dbReference type="EMBL" id="TVM28064.1"/>
    </source>
</evidence>
<evidence type="ECO:0000256" key="9">
    <source>
        <dbReference type="ARBA" id="ARBA00022840"/>
    </source>
</evidence>
<comment type="subcellular location">
    <subcellularLocation>
        <location evidence="2">Membrane</location>
    </subcellularLocation>
</comment>
<feature type="non-terminal residue" evidence="14">
    <location>
        <position position="1"/>
    </location>
</feature>
<dbReference type="InterPro" id="IPR036097">
    <property type="entry name" value="HisK_dim/P_sf"/>
</dbReference>
<keyword evidence="4" id="KW-0597">Phosphoprotein</keyword>
<evidence type="ECO:0000256" key="11">
    <source>
        <dbReference type="ARBA" id="ARBA00023136"/>
    </source>
</evidence>
<evidence type="ECO:0000256" key="12">
    <source>
        <dbReference type="SAM" id="MobiDB-lite"/>
    </source>
</evidence>
<dbReference type="RefSeq" id="WP_328592861.1">
    <property type="nucleotide sequence ID" value="NZ_QMIF01000138.1"/>
</dbReference>
<dbReference type="PANTHER" id="PTHR45339">
    <property type="entry name" value="HYBRID SIGNAL TRANSDUCTION HISTIDINE KINASE J"/>
    <property type="match status" value="1"/>
</dbReference>